<evidence type="ECO:0000313" key="1">
    <source>
        <dbReference type="EMBL" id="KAK8961837.1"/>
    </source>
</evidence>
<keyword evidence="2" id="KW-1185">Reference proteome</keyword>
<evidence type="ECO:0000313" key="2">
    <source>
        <dbReference type="Proteomes" id="UP001412067"/>
    </source>
</evidence>
<dbReference type="EMBL" id="JBBWWR010000009">
    <property type="protein sequence ID" value="KAK8961837.1"/>
    <property type="molecule type" value="Genomic_DNA"/>
</dbReference>
<dbReference type="Proteomes" id="UP001412067">
    <property type="component" value="Unassembled WGS sequence"/>
</dbReference>
<reference evidence="1 2" key="1">
    <citation type="journal article" date="2022" name="Nat. Plants">
        <title>Genomes of leafy and leafless Platanthera orchids illuminate the evolution of mycoheterotrophy.</title>
        <authorList>
            <person name="Li M.H."/>
            <person name="Liu K.W."/>
            <person name="Li Z."/>
            <person name="Lu H.C."/>
            <person name="Ye Q.L."/>
            <person name="Zhang D."/>
            <person name="Wang J.Y."/>
            <person name="Li Y.F."/>
            <person name="Zhong Z.M."/>
            <person name="Liu X."/>
            <person name="Yu X."/>
            <person name="Liu D.K."/>
            <person name="Tu X.D."/>
            <person name="Liu B."/>
            <person name="Hao Y."/>
            <person name="Liao X.Y."/>
            <person name="Jiang Y.T."/>
            <person name="Sun W.H."/>
            <person name="Chen J."/>
            <person name="Chen Y.Q."/>
            <person name="Ai Y."/>
            <person name="Zhai J.W."/>
            <person name="Wu S.S."/>
            <person name="Zhou Z."/>
            <person name="Hsiao Y.Y."/>
            <person name="Wu W.L."/>
            <person name="Chen Y.Y."/>
            <person name="Lin Y.F."/>
            <person name="Hsu J.L."/>
            <person name="Li C.Y."/>
            <person name="Wang Z.W."/>
            <person name="Zhao X."/>
            <person name="Zhong W.Y."/>
            <person name="Ma X.K."/>
            <person name="Ma L."/>
            <person name="Huang J."/>
            <person name="Chen G.Z."/>
            <person name="Huang M.Z."/>
            <person name="Huang L."/>
            <person name="Peng D.H."/>
            <person name="Luo Y.B."/>
            <person name="Zou S.Q."/>
            <person name="Chen S.P."/>
            <person name="Lan S."/>
            <person name="Tsai W.C."/>
            <person name="Van de Peer Y."/>
            <person name="Liu Z.J."/>
        </authorList>
    </citation>
    <scope>NUCLEOTIDE SEQUENCE [LARGE SCALE GENOMIC DNA]</scope>
    <source>
        <strain evidence="1">Lor288</strain>
    </source>
</reference>
<name>A0ABR2MD74_9ASPA</name>
<gene>
    <name evidence="1" type="ORF">KSP40_PGU022377</name>
</gene>
<sequence length="91" mass="10916">MSITYIKKSPSKVSAFNQDPSIRGLFWHYMRKCDTEYVFDVQWSAMISRGNLEENRWLCDMYKIKRKCPTDYNKDIIDLGRLSWLKVQNRG</sequence>
<comment type="caution">
    <text evidence="1">The sequence shown here is derived from an EMBL/GenBank/DDBJ whole genome shotgun (WGS) entry which is preliminary data.</text>
</comment>
<organism evidence="1 2">
    <name type="scientific">Platanthera guangdongensis</name>
    <dbReference type="NCBI Taxonomy" id="2320717"/>
    <lineage>
        <taxon>Eukaryota</taxon>
        <taxon>Viridiplantae</taxon>
        <taxon>Streptophyta</taxon>
        <taxon>Embryophyta</taxon>
        <taxon>Tracheophyta</taxon>
        <taxon>Spermatophyta</taxon>
        <taxon>Magnoliopsida</taxon>
        <taxon>Liliopsida</taxon>
        <taxon>Asparagales</taxon>
        <taxon>Orchidaceae</taxon>
        <taxon>Orchidoideae</taxon>
        <taxon>Orchideae</taxon>
        <taxon>Orchidinae</taxon>
        <taxon>Platanthera</taxon>
    </lineage>
</organism>
<proteinExistence type="predicted"/>
<accession>A0ABR2MD74</accession>
<protein>
    <submittedName>
        <fullName evidence="1">Uncharacterized protein</fullName>
    </submittedName>
</protein>